<dbReference type="InterPro" id="IPR010851">
    <property type="entry name" value="DEFL"/>
</dbReference>
<dbReference type="Pfam" id="PF25052">
    <property type="entry name" value="AtDEF-like"/>
    <property type="match status" value="1"/>
</dbReference>
<protein>
    <submittedName>
        <fullName evidence="7">Defensin-like protein</fullName>
    </submittedName>
</protein>
<dbReference type="GO" id="GO:0031640">
    <property type="term" value="P:killing of cells of another organism"/>
    <property type="evidence" value="ECO:0007669"/>
    <property type="project" value="UniProtKB-KW"/>
</dbReference>
<keyword evidence="4" id="KW-0611">Plant defense</keyword>
<keyword evidence="6" id="KW-0732">Signal</keyword>
<feature type="chain" id="PRO_5044788420" evidence="6">
    <location>
        <begin position="25"/>
        <end position="76"/>
    </location>
</feature>
<evidence type="ECO:0000256" key="2">
    <source>
        <dbReference type="ARBA" id="ARBA00022529"/>
    </source>
</evidence>
<dbReference type="AlphaFoldDB" id="A0ABD1AWF6"/>
<sequence length="76" mass="8370">MVSSKNQYVSLLIIVCLLVNSVQSTRIMDDPSQDCEFKGPCQTKRDCFKSCGGTPPYNNALCVPYGNARICCCIPM</sequence>
<evidence type="ECO:0000256" key="6">
    <source>
        <dbReference type="SAM" id="SignalP"/>
    </source>
</evidence>
<dbReference type="GO" id="GO:0050832">
    <property type="term" value="P:defense response to fungus"/>
    <property type="evidence" value="ECO:0007669"/>
    <property type="project" value="UniProtKB-KW"/>
</dbReference>
<dbReference type="Proteomes" id="UP001558713">
    <property type="component" value="Unassembled WGS sequence"/>
</dbReference>
<evidence type="ECO:0000256" key="5">
    <source>
        <dbReference type="ARBA" id="ARBA00023157"/>
    </source>
</evidence>
<reference evidence="7 8" key="1">
    <citation type="submission" date="2024-04" db="EMBL/GenBank/DDBJ databases">
        <title>Genome assembly C_amara_ONT_v2.</title>
        <authorList>
            <person name="Yant L."/>
            <person name="Moore C."/>
            <person name="Slenker M."/>
        </authorList>
    </citation>
    <scope>NUCLEOTIDE SEQUENCE [LARGE SCALE GENOMIC DNA]</scope>
    <source>
        <tissue evidence="7">Leaf</tissue>
    </source>
</reference>
<evidence type="ECO:0000313" key="8">
    <source>
        <dbReference type="Proteomes" id="UP001558713"/>
    </source>
</evidence>
<keyword evidence="3" id="KW-0295">Fungicide</keyword>
<dbReference type="EMBL" id="JBANAX010000447">
    <property type="protein sequence ID" value="KAL1208619.1"/>
    <property type="molecule type" value="Genomic_DNA"/>
</dbReference>
<evidence type="ECO:0000313" key="7">
    <source>
        <dbReference type="EMBL" id="KAL1208619.1"/>
    </source>
</evidence>
<evidence type="ECO:0000256" key="3">
    <source>
        <dbReference type="ARBA" id="ARBA00022577"/>
    </source>
</evidence>
<gene>
    <name evidence="7" type="ORF">V5N11_008093</name>
</gene>
<organism evidence="7 8">
    <name type="scientific">Cardamine amara subsp. amara</name>
    <dbReference type="NCBI Taxonomy" id="228776"/>
    <lineage>
        <taxon>Eukaryota</taxon>
        <taxon>Viridiplantae</taxon>
        <taxon>Streptophyta</taxon>
        <taxon>Embryophyta</taxon>
        <taxon>Tracheophyta</taxon>
        <taxon>Spermatophyta</taxon>
        <taxon>Magnoliopsida</taxon>
        <taxon>eudicotyledons</taxon>
        <taxon>Gunneridae</taxon>
        <taxon>Pentapetalae</taxon>
        <taxon>rosids</taxon>
        <taxon>malvids</taxon>
        <taxon>Brassicales</taxon>
        <taxon>Brassicaceae</taxon>
        <taxon>Cardamineae</taxon>
        <taxon>Cardamine</taxon>
    </lineage>
</organism>
<evidence type="ECO:0000256" key="4">
    <source>
        <dbReference type="ARBA" id="ARBA00022821"/>
    </source>
</evidence>
<comment type="caution">
    <text evidence="7">The sequence shown here is derived from an EMBL/GenBank/DDBJ whole genome shotgun (WGS) entry which is preliminary data.</text>
</comment>
<comment type="similarity">
    <text evidence="1">Belongs to the DEFL family.</text>
</comment>
<keyword evidence="2" id="KW-0929">Antimicrobial</keyword>
<evidence type="ECO:0000256" key="1">
    <source>
        <dbReference type="ARBA" id="ARBA00006722"/>
    </source>
</evidence>
<keyword evidence="8" id="KW-1185">Reference proteome</keyword>
<name>A0ABD1AWF6_CARAN</name>
<feature type="signal peptide" evidence="6">
    <location>
        <begin position="1"/>
        <end position="24"/>
    </location>
</feature>
<dbReference type="PANTHER" id="PTHR48224:SF1">
    <property type="entry name" value="DEFENSIN-LIKE PROTEIN 270"/>
    <property type="match status" value="1"/>
</dbReference>
<dbReference type="PANTHER" id="PTHR48224">
    <property type="entry name" value="DEFENSIN-LIKE PROTEIN 270-RELATED"/>
    <property type="match status" value="1"/>
</dbReference>
<accession>A0ABD1AWF6</accession>
<keyword evidence="5" id="KW-1015">Disulfide bond</keyword>
<proteinExistence type="inferred from homology"/>